<evidence type="ECO:0000313" key="2">
    <source>
        <dbReference type="Proteomes" id="UP001501598"/>
    </source>
</evidence>
<evidence type="ECO:0000313" key="1">
    <source>
        <dbReference type="EMBL" id="GAA4538195.1"/>
    </source>
</evidence>
<organism evidence="1 2">
    <name type="scientific">Pseudonocardia xishanensis</name>
    <dbReference type="NCBI Taxonomy" id="630995"/>
    <lineage>
        <taxon>Bacteria</taxon>
        <taxon>Bacillati</taxon>
        <taxon>Actinomycetota</taxon>
        <taxon>Actinomycetes</taxon>
        <taxon>Pseudonocardiales</taxon>
        <taxon>Pseudonocardiaceae</taxon>
        <taxon>Pseudonocardia</taxon>
    </lineage>
</organism>
<accession>A0ABP8RHE6</accession>
<dbReference type="Proteomes" id="UP001501598">
    <property type="component" value="Unassembled WGS sequence"/>
</dbReference>
<gene>
    <name evidence="1" type="ORF">GCM10023175_07810</name>
</gene>
<comment type="caution">
    <text evidence="1">The sequence shown here is derived from an EMBL/GenBank/DDBJ whole genome shotgun (WGS) entry which is preliminary data.</text>
</comment>
<dbReference type="RefSeq" id="WP_345412719.1">
    <property type="nucleotide sequence ID" value="NZ_BAABGT010000012.1"/>
</dbReference>
<name>A0ABP8RHE6_9PSEU</name>
<dbReference type="EMBL" id="BAABGT010000012">
    <property type="protein sequence ID" value="GAA4538195.1"/>
    <property type="molecule type" value="Genomic_DNA"/>
</dbReference>
<protein>
    <submittedName>
        <fullName evidence="1">Uncharacterized protein</fullName>
    </submittedName>
</protein>
<proteinExistence type="predicted"/>
<reference evidence="2" key="1">
    <citation type="journal article" date="2019" name="Int. J. Syst. Evol. Microbiol.">
        <title>The Global Catalogue of Microorganisms (GCM) 10K type strain sequencing project: providing services to taxonomists for standard genome sequencing and annotation.</title>
        <authorList>
            <consortium name="The Broad Institute Genomics Platform"/>
            <consortium name="The Broad Institute Genome Sequencing Center for Infectious Disease"/>
            <person name="Wu L."/>
            <person name="Ma J."/>
        </authorList>
    </citation>
    <scope>NUCLEOTIDE SEQUENCE [LARGE SCALE GENOMIC DNA]</scope>
    <source>
        <strain evidence="2">JCM 17906</strain>
    </source>
</reference>
<keyword evidence="2" id="KW-1185">Reference proteome</keyword>
<sequence>MTLTHVTGNTDGQTETFNPWSVVNLVFHHLADGGLHPVLGEAGDPKAAAEALLLAMGIQPAHDHAGPAAGPVQDELAELRRKMMPGIE</sequence>